<dbReference type="Pfam" id="PF03747">
    <property type="entry name" value="ADP_ribosyl_GH"/>
    <property type="match status" value="1"/>
</dbReference>
<organism evidence="3">
    <name type="scientific">viral metagenome</name>
    <dbReference type="NCBI Taxonomy" id="1070528"/>
    <lineage>
        <taxon>unclassified sequences</taxon>
        <taxon>metagenomes</taxon>
        <taxon>organismal metagenomes</taxon>
    </lineage>
</organism>
<dbReference type="SUPFAM" id="SSF101478">
    <property type="entry name" value="ADP-ribosylglycohydrolase"/>
    <property type="match status" value="1"/>
</dbReference>
<evidence type="ECO:0000256" key="2">
    <source>
        <dbReference type="ARBA" id="ARBA00022801"/>
    </source>
</evidence>
<reference evidence="3" key="1">
    <citation type="journal article" date="2020" name="Nature">
        <title>Giant virus diversity and host interactions through global metagenomics.</title>
        <authorList>
            <person name="Schulz F."/>
            <person name="Roux S."/>
            <person name="Paez-Espino D."/>
            <person name="Jungbluth S."/>
            <person name="Walsh D.A."/>
            <person name="Denef V.J."/>
            <person name="McMahon K.D."/>
            <person name="Konstantinidis K.T."/>
            <person name="Eloe-Fadrosh E.A."/>
            <person name="Kyrpides N.C."/>
            <person name="Woyke T."/>
        </authorList>
    </citation>
    <scope>NUCLEOTIDE SEQUENCE</scope>
    <source>
        <strain evidence="3">GVMAG-S-1040241-154</strain>
    </source>
</reference>
<dbReference type="PANTHER" id="PTHR16222">
    <property type="entry name" value="ADP-RIBOSYLGLYCOHYDROLASE"/>
    <property type="match status" value="1"/>
</dbReference>
<dbReference type="InterPro" id="IPR050792">
    <property type="entry name" value="ADP-ribosylglycohydrolase"/>
</dbReference>
<evidence type="ECO:0008006" key="4">
    <source>
        <dbReference type="Google" id="ProtNLM"/>
    </source>
</evidence>
<dbReference type="InterPro" id="IPR036705">
    <property type="entry name" value="Ribosyl_crysJ1_sf"/>
</dbReference>
<comment type="similarity">
    <text evidence="1">Belongs to the ADP-ribosylglycohydrolase family.</text>
</comment>
<dbReference type="EMBL" id="MN740684">
    <property type="protein sequence ID" value="QHU07334.1"/>
    <property type="molecule type" value="Genomic_DNA"/>
</dbReference>
<protein>
    <recommendedName>
        <fullName evidence="4">ADP-ribosylglycohydrolase</fullName>
    </recommendedName>
</protein>
<evidence type="ECO:0000313" key="3">
    <source>
        <dbReference type="EMBL" id="QHU07334.1"/>
    </source>
</evidence>
<dbReference type="InterPro" id="IPR005502">
    <property type="entry name" value="Ribosyl_crysJ1"/>
</dbReference>
<dbReference type="PANTHER" id="PTHR16222:SF24">
    <property type="entry name" value="ADP-RIBOSYLHYDROLASE ARH3"/>
    <property type="match status" value="1"/>
</dbReference>
<name>A0A6C0JUF4_9ZZZZ</name>
<keyword evidence="2" id="KW-0378">Hydrolase</keyword>
<sequence>MNKDKIYGIILGHALGDALGSPVEFYPYAHYTGILDTPIIRYNRAYGKQISDIGQVSDDTEMALILIKTIMDGYTKEKAVINYMLWANNNYENCKGNSPFMGKNTRNLFVAPKSTYKLYENRFNKYYNDAKIMEESQSNGALMRAYAHIFSNLDENIVKTDVFITNPSKLTCNCVYIYVSAIKMAIENKNKEYIKKHIRELIEFDSVMQVFNEASNNIFRNVTENKGHILHALYCAFWGLFQFDNYKDAIDAIICLGPEENNLSKICLEGKWKKNEIIVGDTDTNAAIAGALMGSYYGYGKIIKNPITKKNMDIMLNSDSTKGDIIRPLDYKLTIDFIEKVCMMYK</sequence>
<dbReference type="Gene3D" id="1.10.4080.10">
    <property type="entry name" value="ADP-ribosylation/Crystallin J1"/>
    <property type="match status" value="1"/>
</dbReference>
<accession>A0A6C0JUF4</accession>
<dbReference type="AlphaFoldDB" id="A0A6C0JUF4"/>
<proteinExistence type="inferred from homology"/>
<evidence type="ECO:0000256" key="1">
    <source>
        <dbReference type="ARBA" id="ARBA00010702"/>
    </source>
</evidence>
<dbReference type="GO" id="GO:0016787">
    <property type="term" value="F:hydrolase activity"/>
    <property type="evidence" value="ECO:0007669"/>
    <property type="project" value="UniProtKB-KW"/>
</dbReference>